<dbReference type="RefSeq" id="WP_250922954.1">
    <property type="nucleotide sequence ID" value="NZ_JAMQAW010000042.1"/>
</dbReference>
<evidence type="ECO:0000313" key="1">
    <source>
        <dbReference type="EMBL" id="MCM2392628.1"/>
    </source>
</evidence>
<name>A0ABT0UVK9_9ACTN</name>
<organism evidence="1 2">
    <name type="scientific">Streptomyces albipurpureus</name>
    <dbReference type="NCBI Taxonomy" id="2897419"/>
    <lineage>
        <taxon>Bacteria</taxon>
        <taxon>Bacillati</taxon>
        <taxon>Actinomycetota</taxon>
        <taxon>Actinomycetes</taxon>
        <taxon>Kitasatosporales</taxon>
        <taxon>Streptomycetaceae</taxon>
        <taxon>Streptomyces</taxon>
    </lineage>
</organism>
<proteinExistence type="predicted"/>
<protein>
    <submittedName>
        <fullName evidence="1">Uncharacterized protein</fullName>
    </submittedName>
</protein>
<dbReference type="Proteomes" id="UP001431429">
    <property type="component" value="Unassembled WGS sequence"/>
</dbReference>
<evidence type="ECO:0000313" key="2">
    <source>
        <dbReference type="Proteomes" id="UP001431429"/>
    </source>
</evidence>
<keyword evidence="2" id="KW-1185">Reference proteome</keyword>
<gene>
    <name evidence="1" type="ORF">NBG84_30820</name>
</gene>
<comment type="caution">
    <text evidence="1">The sequence shown here is derived from an EMBL/GenBank/DDBJ whole genome shotgun (WGS) entry which is preliminary data.</text>
</comment>
<reference evidence="1" key="1">
    <citation type="submission" date="2022-06" db="EMBL/GenBank/DDBJ databases">
        <title>Genome public.</title>
        <authorList>
            <person name="Sun Q."/>
        </authorList>
    </citation>
    <scope>NUCLEOTIDE SEQUENCE</scope>
    <source>
        <strain evidence="1">CWNU-1</strain>
    </source>
</reference>
<sequence>MLATPERVRGDGGQNEILVWHRPVGRIVNEFQPITCSDGDGIVFPAPKQDVPLDLDRPGERWCTDCSTLTADPRKRRSNR</sequence>
<dbReference type="EMBL" id="JAMQAW010000042">
    <property type="protein sequence ID" value="MCM2392628.1"/>
    <property type="molecule type" value="Genomic_DNA"/>
</dbReference>
<accession>A0ABT0UVK9</accession>